<evidence type="ECO:0000313" key="2">
    <source>
        <dbReference type="Proteomes" id="UP000805193"/>
    </source>
</evidence>
<evidence type="ECO:0000313" key="1">
    <source>
        <dbReference type="EMBL" id="KAG0443039.1"/>
    </source>
</evidence>
<keyword evidence="2" id="KW-1185">Reference proteome</keyword>
<name>A0AC60QTW3_IXOPE</name>
<organism evidence="1 2">
    <name type="scientific">Ixodes persulcatus</name>
    <name type="common">Taiga tick</name>
    <dbReference type="NCBI Taxonomy" id="34615"/>
    <lineage>
        <taxon>Eukaryota</taxon>
        <taxon>Metazoa</taxon>
        <taxon>Ecdysozoa</taxon>
        <taxon>Arthropoda</taxon>
        <taxon>Chelicerata</taxon>
        <taxon>Arachnida</taxon>
        <taxon>Acari</taxon>
        <taxon>Parasitiformes</taxon>
        <taxon>Ixodida</taxon>
        <taxon>Ixodoidea</taxon>
        <taxon>Ixodidae</taxon>
        <taxon>Ixodinae</taxon>
        <taxon>Ixodes</taxon>
    </lineage>
</organism>
<sequence length="331" mass="35564">MVRPREPKFLLDLHRYGNSLSQKYHISPLGPHQGSGALSPCGKSERVPRKGGPPRGRRAFIVLCASSDTSDKTLDRSWQDTAPRRSVATWTSQEGLEAPRAYFSGQRWAEQRRVPAAAQGAQVPLVFRGRTVRATDLAAGGAAAADNPGSRFCRGCGVLFLHPIQLRSEAHRAGMGRLQAVRDPPPQPRGDAAALVVGSMAWDVAFADAIRAPLVRALGAGAAALPAAPPPAQEADVGGLLDDFWDHGRRGSVEIVIPQPSVASAVWRAREVARLTTVSDFLLSPFGVISVTNPRRKEIDVSLLDWPLRPRSCLTTSGQRISASVARLGYI</sequence>
<dbReference type="Proteomes" id="UP000805193">
    <property type="component" value="Unassembled WGS sequence"/>
</dbReference>
<proteinExistence type="predicted"/>
<protein>
    <submittedName>
        <fullName evidence="1">Uncharacterized protein</fullName>
    </submittedName>
</protein>
<dbReference type="EMBL" id="JABSTQ010003922">
    <property type="protein sequence ID" value="KAG0443039.1"/>
    <property type="molecule type" value="Genomic_DNA"/>
</dbReference>
<reference evidence="1 2" key="1">
    <citation type="journal article" date="2020" name="Cell">
        <title>Large-Scale Comparative Analyses of Tick Genomes Elucidate Their Genetic Diversity and Vector Capacities.</title>
        <authorList>
            <consortium name="Tick Genome and Microbiome Consortium (TIGMIC)"/>
            <person name="Jia N."/>
            <person name="Wang J."/>
            <person name="Shi W."/>
            <person name="Du L."/>
            <person name="Sun Y."/>
            <person name="Zhan W."/>
            <person name="Jiang J.F."/>
            <person name="Wang Q."/>
            <person name="Zhang B."/>
            <person name="Ji P."/>
            <person name="Bell-Sakyi L."/>
            <person name="Cui X.M."/>
            <person name="Yuan T.T."/>
            <person name="Jiang B.G."/>
            <person name="Yang W.F."/>
            <person name="Lam T.T."/>
            <person name="Chang Q.C."/>
            <person name="Ding S.J."/>
            <person name="Wang X.J."/>
            <person name="Zhu J.G."/>
            <person name="Ruan X.D."/>
            <person name="Zhao L."/>
            <person name="Wei J.T."/>
            <person name="Ye R.Z."/>
            <person name="Que T.C."/>
            <person name="Du C.H."/>
            <person name="Zhou Y.H."/>
            <person name="Cheng J.X."/>
            <person name="Dai P.F."/>
            <person name="Guo W.B."/>
            <person name="Han X.H."/>
            <person name="Huang E.J."/>
            <person name="Li L.F."/>
            <person name="Wei W."/>
            <person name="Gao Y.C."/>
            <person name="Liu J.Z."/>
            <person name="Shao H.Z."/>
            <person name="Wang X."/>
            <person name="Wang C.C."/>
            <person name="Yang T.C."/>
            <person name="Huo Q.B."/>
            <person name="Li W."/>
            <person name="Chen H.Y."/>
            <person name="Chen S.E."/>
            <person name="Zhou L.G."/>
            <person name="Ni X.B."/>
            <person name="Tian J.H."/>
            <person name="Sheng Y."/>
            <person name="Liu T."/>
            <person name="Pan Y.S."/>
            <person name="Xia L.Y."/>
            <person name="Li J."/>
            <person name="Zhao F."/>
            <person name="Cao W.C."/>
        </authorList>
    </citation>
    <scope>NUCLEOTIDE SEQUENCE [LARGE SCALE GENOMIC DNA]</scope>
    <source>
        <strain evidence="1">Iper-2018</strain>
    </source>
</reference>
<accession>A0AC60QTW3</accession>
<gene>
    <name evidence="1" type="ORF">HPB47_015353</name>
</gene>
<comment type="caution">
    <text evidence="1">The sequence shown here is derived from an EMBL/GenBank/DDBJ whole genome shotgun (WGS) entry which is preliminary data.</text>
</comment>